<organism evidence="2 3">
    <name type="scientific">Canna indica</name>
    <name type="common">Indian-shot</name>
    <dbReference type="NCBI Taxonomy" id="4628"/>
    <lineage>
        <taxon>Eukaryota</taxon>
        <taxon>Viridiplantae</taxon>
        <taxon>Streptophyta</taxon>
        <taxon>Embryophyta</taxon>
        <taxon>Tracheophyta</taxon>
        <taxon>Spermatophyta</taxon>
        <taxon>Magnoliopsida</taxon>
        <taxon>Liliopsida</taxon>
        <taxon>Zingiberales</taxon>
        <taxon>Cannaceae</taxon>
        <taxon>Canna</taxon>
    </lineage>
</organism>
<evidence type="ECO:0000313" key="3">
    <source>
        <dbReference type="Proteomes" id="UP001327560"/>
    </source>
</evidence>
<dbReference type="Proteomes" id="UP001327560">
    <property type="component" value="Chromosome 8"/>
</dbReference>
<evidence type="ECO:0000256" key="1">
    <source>
        <dbReference type="SAM" id="MobiDB-lite"/>
    </source>
</evidence>
<feature type="compositionally biased region" description="Polar residues" evidence="1">
    <location>
        <begin position="76"/>
        <end position="86"/>
    </location>
</feature>
<feature type="region of interest" description="Disordered" evidence="1">
    <location>
        <begin position="59"/>
        <end position="98"/>
    </location>
</feature>
<name>A0AAQ3L5Y9_9LILI</name>
<keyword evidence="3" id="KW-1185">Reference proteome</keyword>
<reference evidence="2 3" key="1">
    <citation type="submission" date="2023-10" db="EMBL/GenBank/DDBJ databases">
        <title>Chromosome-scale genome assembly provides insights into flower coloration mechanisms of Canna indica.</title>
        <authorList>
            <person name="Li C."/>
        </authorList>
    </citation>
    <scope>NUCLEOTIDE SEQUENCE [LARGE SCALE GENOMIC DNA]</scope>
    <source>
        <tissue evidence="2">Flower</tissue>
    </source>
</reference>
<protein>
    <submittedName>
        <fullName evidence="2">Uncharacterized protein</fullName>
    </submittedName>
</protein>
<dbReference type="AlphaFoldDB" id="A0AAQ3L5Y9"/>
<dbReference type="EMBL" id="CP136897">
    <property type="protein sequence ID" value="WOL17552.1"/>
    <property type="molecule type" value="Genomic_DNA"/>
</dbReference>
<sequence length="131" mass="14250">MGVCLGVVGEMLLEDNILILEALAVREALKLALNKLLQDFVLESNSKTLVDVLGKEIEKQKGKGNAHSCLDRRQIQPPSSGRQSEQGGHRAAAASQRVVIERRQSRAVVESCWRPADQLPPPASVEADSVE</sequence>
<accession>A0AAQ3L5Y9</accession>
<gene>
    <name evidence="2" type="ORF">Cni_G26345</name>
</gene>
<proteinExistence type="predicted"/>
<evidence type="ECO:0000313" key="2">
    <source>
        <dbReference type="EMBL" id="WOL17552.1"/>
    </source>
</evidence>